<dbReference type="RefSeq" id="WP_155349525.1">
    <property type="nucleotide sequence ID" value="NZ_BAAAHM010000045.1"/>
</dbReference>
<dbReference type="GO" id="GO:0003824">
    <property type="term" value="F:catalytic activity"/>
    <property type="evidence" value="ECO:0007669"/>
    <property type="project" value="InterPro"/>
</dbReference>
<dbReference type="OrthoDB" id="9805307at2"/>
<dbReference type="InterPro" id="IPR005493">
    <property type="entry name" value="RraA/RraA-like"/>
</dbReference>
<dbReference type="InterPro" id="IPR036704">
    <property type="entry name" value="RraA/RraA-like_sf"/>
</dbReference>
<dbReference type="SUPFAM" id="SSF89562">
    <property type="entry name" value="RraA-like"/>
    <property type="match status" value="1"/>
</dbReference>
<name>A0A5M3XTY7_9ACTN</name>
<gene>
    <name evidence="5" type="ORF">Aple_076040</name>
</gene>
<dbReference type="GO" id="GO:0046872">
    <property type="term" value="F:metal ion binding"/>
    <property type="evidence" value="ECO:0007669"/>
    <property type="project" value="UniProtKB-KW"/>
</dbReference>
<dbReference type="Pfam" id="PF03737">
    <property type="entry name" value="RraA-like"/>
    <property type="match status" value="1"/>
</dbReference>
<accession>A0A5M3XTY7</accession>
<evidence type="ECO:0000313" key="6">
    <source>
        <dbReference type="Proteomes" id="UP000377595"/>
    </source>
</evidence>
<dbReference type="Gene3D" id="3.50.30.40">
    <property type="entry name" value="Ribonuclease E inhibitor RraA/RraA-like"/>
    <property type="match status" value="1"/>
</dbReference>
<dbReference type="PANTHER" id="PTHR11820:SF112">
    <property type="entry name" value="FUMARYLACETOACETATE HYDROLASE FAMILY PROTEIN (AFU_ORTHOLOGUE AFUA_1G02370)-RELATED"/>
    <property type="match status" value="1"/>
</dbReference>
<dbReference type="EMBL" id="BLAF01000055">
    <property type="protein sequence ID" value="GES24705.1"/>
    <property type="molecule type" value="Genomic_DNA"/>
</dbReference>
<sequence length="489" mass="51309">MTDPVTAMVGHRPGKIIAVHVNYPSRAAQRGRTPTHGSYFLKASSSLAADGDPLVRPAGTELLGYEGEIALVIGTACRAVSPADAWAHVGWVTAANDVGLHDLRYADRGANVRSKSADGYTPLGPRLLDAAGLDPAALRVRTWINGELVQSDVTADLLFPFAELVADLSRTMILEIGDVILTGTPAGASVAVPGDVVEVEVDSLAPGDDASSGRLRSPVVDGPELTGPGAPPRVDAQLRADTWGRPLVDNQPVPPDEVVAGLGSVAVATISVQLRRRGLDSVAIEGVRSTQPGARFAGRARTLRYLPLREDLVKERTAGFTAQKQAIDTVGRGEVLVMEARGERGSGTIGDILALRAQVRGAAAIVTDGGVRDVAAVAALDIPVFSGPPHPAVLGRRHLPWDFDVAIGCGGATVLPGDIVVGDDDGVVVVPAALAADVLADVREQELQEEFITEQVKAGESVDGLYPLAGNWVEHYHAWRAKRTDELPW</sequence>
<comment type="cofactor">
    <cofactor evidence="2">
        <name>Mg(2+)</name>
        <dbReference type="ChEBI" id="CHEBI:18420"/>
    </cofactor>
</comment>
<evidence type="ECO:0000256" key="2">
    <source>
        <dbReference type="PIRSR" id="PIRSR605493-1"/>
    </source>
</evidence>
<proteinExistence type="predicted"/>
<keyword evidence="6" id="KW-1185">Reference proteome</keyword>
<reference evidence="5 6" key="1">
    <citation type="submission" date="2019-10" db="EMBL/GenBank/DDBJ databases">
        <title>Whole genome shotgun sequence of Acrocarpospora pleiomorpha NBRC 16267.</title>
        <authorList>
            <person name="Ichikawa N."/>
            <person name="Kimura A."/>
            <person name="Kitahashi Y."/>
            <person name="Komaki H."/>
            <person name="Oguchi A."/>
        </authorList>
    </citation>
    <scope>NUCLEOTIDE SEQUENCE [LARGE SCALE GENOMIC DNA]</scope>
    <source>
        <strain evidence="5 6">NBRC 16267</strain>
    </source>
</reference>
<feature type="region of interest" description="Disordered" evidence="3">
    <location>
        <begin position="205"/>
        <end position="233"/>
    </location>
</feature>
<dbReference type="AlphaFoldDB" id="A0A5M3XTY7"/>
<comment type="caution">
    <text evidence="5">The sequence shown here is derived from an EMBL/GenBank/DDBJ whole genome shotgun (WGS) entry which is preliminary data.</text>
</comment>
<evidence type="ECO:0000256" key="1">
    <source>
        <dbReference type="ARBA" id="ARBA00022723"/>
    </source>
</evidence>
<keyword evidence="1 2" id="KW-0479">Metal-binding</keyword>
<evidence type="ECO:0000256" key="3">
    <source>
        <dbReference type="SAM" id="MobiDB-lite"/>
    </source>
</evidence>
<dbReference type="NCBIfam" id="NF009399">
    <property type="entry name" value="PRK12764.1"/>
    <property type="match status" value="1"/>
</dbReference>
<dbReference type="InterPro" id="IPR036663">
    <property type="entry name" value="Fumarylacetoacetase_C_sf"/>
</dbReference>
<protein>
    <recommendedName>
        <fullName evidence="4">Fumarylacetoacetase-like C-terminal domain-containing protein</fullName>
    </recommendedName>
</protein>
<dbReference type="InterPro" id="IPR011234">
    <property type="entry name" value="Fumarylacetoacetase-like_C"/>
</dbReference>
<dbReference type="Proteomes" id="UP000377595">
    <property type="component" value="Unassembled WGS sequence"/>
</dbReference>
<keyword evidence="2" id="KW-0460">Magnesium</keyword>
<evidence type="ECO:0000259" key="4">
    <source>
        <dbReference type="Pfam" id="PF01557"/>
    </source>
</evidence>
<dbReference type="SUPFAM" id="SSF56529">
    <property type="entry name" value="FAH"/>
    <property type="match status" value="1"/>
</dbReference>
<dbReference type="CDD" id="cd16841">
    <property type="entry name" value="RraA_family"/>
    <property type="match status" value="1"/>
</dbReference>
<dbReference type="Gene3D" id="3.90.850.10">
    <property type="entry name" value="Fumarylacetoacetase-like, C-terminal domain"/>
    <property type="match status" value="1"/>
</dbReference>
<dbReference type="PANTHER" id="PTHR11820">
    <property type="entry name" value="ACYLPYRUVASE"/>
    <property type="match status" value="1"/>
</dbReference>
<feature type="domain" description="Fumarylacetoacetase-like C-terminal" evidence="4">
    <location>
        <begin position="15"/>
        <end position="210"/>
    </location>
</feature>
<feature type="binding site" evidence="2">
    <location>
        <begin position="350"/>
        <end position="353"/>
    </location>
    <ligand>
        <name>substrate</name>
    </ligand>
</feature>
<dbReference type="NCBIfam" id="NF006093">
    <property type="entry name" value="PRK08245.1"/>
    <property type="match status" value="1"/>
</dbReference>
<feature type="binding site" evidence="2">
    <location>
        <position position="372"/>
    </location>
    <ligand>
        <name>substrate</name>
    </ligand>
</feature>
<organism evidence="5 6">
    <name type="scientific">Acrocarpospora pleiomorpha</name>
    <dbReference type="NCBI Taxonomy" id="90975"/>
    <lineage>
        <taxon>Bacteria</taxon>
        <taxon>Bacillati</taxon>
        <taxon>Actinomycetota</taxon>
        <taxon>Actinomycetes</taxon>
        <taxon>Streptosporangiales</taxon>
        <taxon>Streptosporangiaceae</taxon>
        <taxon>Acrocarpospora</taxon>
    </lineage>
</organism>
<feature type="binding site" evidence="2">
    <location>
        <position position="373"/>
    </location>
    <ligand>
        <name>Mg(2+)</name>
        <dbReference type="ChEBI" id="CHEBI:18420"/>
    </ligand>
</feature>
<evidence type="ECO:0000313" key="5">
    <source>
        <dbReference type="EMBL" id="GES24705.1"/>
    </source>
</evidence>
<dbReference type="Pfam" id="PF01557">
    <property type="entry name" value="FAA_hydrolase"/>
    <property type="match status" value="1"/>
</dbReference>